<comment type="caution">
    <text evidence="2">The sequence shown here is derived from an EMBL/GenBank/DDBJ whole genome shotgun (WGS) entry which is preliminary data.</text>
</comment>
<dbReference type="InterPro" id="IPR036390">
    <property type="entry name" value="WH_DNA-bd_sf"/>
</dbReference>
<dbReference type="InterPro" id="IPR036388">
    <property type="entry name" value="WH-like_DNA-bd_sf"/>
</dbReference>
<organism evidence="2 3">
    <name type="scientific">Bonamia ostreae</name>
    <dbReference type="NCBI Taxonomy" id="126728"/>
    <lineage>
        <taxon>Eukaryota</taxon>
        <taxon>Sar</taxon>
        <taxon>Rhizaria</taxon>
        <taxon>Endomyxa</taxon>
        <taxon>Ascetosporea</taxon>
        <taxon>Haplosporida</taxon>
        <taxon>Bonamia</taxon>
    </lineage>
</organism>
<keyword evidence="3" id="KW-1185">Reference proteome</keyword>
<dbReference type="EMBL" id="JBDODL010001481">
    <property type="protein sequence ID" value="MES1921558.1"/>
    <property type="molecule type" value="Genomic_DNA"/>
</dbReference>
<feature type="non-terminal residue" evidence="2">
    <location>
        <position position="1"/>
    </location>
</feature>
<evidence type="ECO:0000313" key="2">
    <source>
        <dbReference type="EMBL" id="MES1921558.1"/>
    </source>
</evidence>
<dbReference type="Proteomes" id="UP001439008">
    <property type="component" value="Unassembled WGS sequence"/>
</dbReference>
<comment type="similarity">
    <text evidence="1">Belongs to the SNF8 family.</text>
</comment>
<dbReference type="Pfam" id="PF04157">
    <property type="entry name" value="EAP30"/>
    <property type="match status" value="1"/>
</dbReference>
<name>A0ABV2APF8_9EUKA</name>
<dbReference type="SUPFAM" id="SSF46785">
    <property type="entry name" value="Winged helix' DNA-binding domain"/>
    <property type="match status" value="1"/>
</dbReference>
<accession>A0ABV2APF8</accession>
<proteinExistence type="inferred from homology"/>
<protein>
    <submittedName>
        <fullName evidence="2">ESCRT-II subunit protein snf8</fullName>
    </submittedName>
</protein>
<gene>
    <name evidence="2" type="primary">SNF8</name>
    <name evidence="2" type="ORF">MHBO_003087</name>
</gene>
<dbReference type="InterPro" id="IPR040608">
    <property type="entry name" value="Snf8/Vps36"/>
</dbReference>
<dbReference type="PANTHER" id="PTHR12806:SF0">
    <property type="entry name" value="VACUOLAR-SORTING PROTEIN SNF8"/>
    <property type="match status" value="1"/>
</dbReference>
<sequence>GGISSLKNRQRQKEAYKKTGLDLSKEQTKHLKEGIKKFEKNLTDFALKYKSKINKNPVFRHQFQEMCNKIGIDPLISNRSLIGKLTGLGNFYVELAVKIINICLKTRNENGGIILISSLLKKIGNNINETDIKKAIEKISKFDKSFRIEKFAGGEFLISVPFEINNDFGQILNSLKSKNGVNFQFLNKDLNWDKNRLFIAIVLNRLNF</sequence>
<dbReference type="Gene3D" id="6.10.140.180">
    <property type="match status" value="1"/>
</dbReference>
<dbReference type="PANTHER" id="PTHR12806">
    <property type="entry name" value="EAP30 SUBUNIT OF ELL COMPLEX"/>
    <property type="match status" value="1"/>
</dbReference>
<dbReference type="InterPro" id="IPR016689">
    <property type="entry name" value="ESCRT-2_cplx_Snf8"/>
</dbReference>
<evidence type="ECO:0000256" key="1">
    <source>
        <dbReference type="ARBA" id="ARBA00009834"/>
    </source>
</evidence>
<dbReference type="Gene3D" id="1.10.10.10">
    <property type="entry name" value="Winged helix-like DNA-binding domain superfamily/Winged helix DNA-binding domain"/>
    <property type="match status" value="1"/>
</dbReference>
<evidence type="ECO:0000313" key="3">
    <source>
        <dbReference type="Proteomes" id="UP001439008"/>
    </source>
</evidence>
<reference evidence="2 3" key="1">
    <citation type="journal article" date="2024" name="BMC Biol.">
        <title>Comparative genomics of Ascetosporea gives new insight into the evolutionary basis for animal parasitism in Rhizaria.</title>
        <authorList>
            <person name="Hiltunen Thoren M."/>
            <person name="Onut-Brannstrom I."/>
            <person name="Alfjorden A."/>
            <person name="Peckova H."/>
            <person name="Swords F."/>
            <person name="Hooper C."/>
            <person name="Holzer A.S."/>
            <person name="Bass D."/>
            <person name="Burki F."/>
        </authorList>
    </citation>
    <scope>NUCLEOTIDE SEQUENCE [LARGE SCALE GENOMIC DNA]</scope>
    <source>
        <strain evidence="2">20-A016</strain>
    </source>
</reference>